<name>A0A933L6N6_9HYPH</name>
<dbReference type="PANTHER" id="PTHR44688:SF16">
    <property type="entry name" value="DNA-BINDING TRANSCRIPTIONAL ACTIVATOR DEVR_DOSR"/>
    <property type="match status" value="1"/>
</dbReference>
<evidence type="ECO:0000256" key="3">
    <source>
        <dbReference type="ARBA" id="ARBA00023163"/>
    </source>
</evidence>
<dbReference type="GO" id="GO:0006355">
    <property type="term" value="P:regulation of DNA-templated transcription"/>
    <property type="evidence" value="ECO:0007669"/>
    <property type="project" value="InterPro"/>
</dbReference>
<feature type="domain" description="HTH luxR-type" evidence="4">
    <location>
        <begin position="32"/>
        <end position="97"/>
    </location>
</feature>
<gene>
    <name evidence="5" type="ORF">HY834_20345</name>
</gene>
<evidence type="ECO:0000259" key="4">
    <source>
        <dbReference type="PROSITE" id="PS50043"/>
    </source>
</evidence>
<dbReference type="AlphaFoldDB" id="A0A933L6N6"/>
<keyword evidence="2" id="KW-0238">DNA-binding</keyword>
<dbReference type="InterPro" id="IPR036388">
    <property type="entry name" value="WH-like_DNA-bd_sf"/>
</dbReference>
<dbReference type="SMART" id="SM00421">
    <property type="entry name" value="HTH_LUXR"/>
    <property type="match status" value="1"/>
</dbReference>
<accession>A0A933L6N6</accession>
<dbReference type="PRINTS" id="PR00038">
    <property type="entry name" value="HTHLUXR"/>
</dbReference>
<evidence type="ECO:0000313" key="5">
    <source>
        <dbReference type="EMBL" id="MBI4924092.1"/>
    </source>
</evidence>
<reference evidence="5" key="1">
    <citation type="submission" date="2020-07" db="EMBL/GenBank/DDBJ databases">
        <title>Huge and variable diversity of episymbiotic CPR bacteria and DPANN archaea in groundwater ecosystems.</title>
        <authorList>
            <person name="He C.Y."/>
            <person name="Keren R."/>
            <person name="Whittaker M."/>
            <person name="Farag I.F."/>
            <person name="Doudna J."/>
            <person name="Cate J.H.D."/>
            <person name="Banfield J.F."/>
        </authorList>
    </citation>
    <scope>NUCLEOTIDE SEQUENCE</scope>
    <source>
        <strain evidence="5">NC_groundwater_1586_Pr3_B-0.1um_66_15</strain>
    </source>
</reference>
<keyword evidence="3" id="KW-0804">Transcription</keyword>
<proteinExistence type="predicted"/>
<dbReference type="Gene3D" id="1.10.10.10">
    <property type="entry name" value="Winged helix-like DNA-binding domain superfamily/Winged helix DNA-binding domain"/>
    <property type="match status" value="1"/>
</dbReference>
<dbReference type="PROSITE" id="PS50043">
    <property type="entry name" value="HTH_LUXR_2"/>
    <property type="match status" value="1"/>
</dbReference>
<keyword evidence="1" id="KW-0805">Transcription regulation</keyword>
<dbReference type="EMBL" id="JACRAF010000068">
    <property type="protein sequence ID" value="MBI4924092.1"/>
    <property type="molecule type" value="Genomic_DNA"/>
</dbReference>
<sequence>MAQVSSVFHRQDGEIDNHLSVASTVGNGLNRAGVSVSALTSREASVLALIIQGSTNRETAKVLGISPRTVEFHRANIMQKTAAKNLADLMRLLFSGTIDLT</sequence>
<dbReference type="CDD" id="cd06170">
    <property type="entry name" value="LuxR_C_like"/>
    <property type="match status" value="1"/>
</dbReference>
<dbReference type="Pfam" id="PF00196">
    <property type="entry name" value="GerE"/>
    <property type="match status" value="1"/>
</dbReference>
<organism evidence="5 6">
    <name type="scientific">Devosia nanyangense</name>
    <dbReference type="NCBI Taxonomy" id="1228055"/>
    <lineage>
        <taxon>Bacteria</taxon>
        <taxon>Pseudomonadati</taxon>
        <taxon>Pseudomonadota</taxon>
        <taxon>Alphaproteobacteria</taxon>
        <taxon>Hyphomicrobiales</taxon>
        <taxon>Devosiaceae</taxon>
        <taxon>Devosia</taxon>
    </lineage>
</organism>
<dbReference type="Proteomes" id="UP000782610">
    <property type="component" value="Unassembled WGS sequence"/>
</dbReference>
<dbReference type="SUPFAM" id="SSF46894">
    <property type="entry name" value="C-terminal effector domain of the bipartite response regulators"/>
    <property type="match status" value="1"/>
</dbReference>
<dbReference type="InterPro" id="IPR016032">
    <property type="entry name" value="Sig_transdc_resp-reg_C-effctor"/>
</dbReference>
<comment type="caution">
    <text evidence="5">The sequence shown here is derived from an EMBL/GenBank/DDBJ whole genome shotgun (WGS) entry which is preliminary data.</text>
</comment>
<dbReference type="InterPro" id="IPR000792">
    <property type="entry name" value="Tscrpt_reg_LuxR_C"/>
</dbReference>
<dbReference type="PANTHER" id="PTHR44688">
    <property type="entry name" value="DNA-BINDING TRANSCRIPTIONAL ACTIVATOR DEVR_DOSR"/>
    <property type="match status" value="1"/>
</dbReference>
<protein>
    <submittedName>
        <fullName evidence="5">Helix-turn-helix transcriptional regulator</fullName>
    </submittedName>
</protein>
<evidence type="ECO:0000313" key="6">
    <source>
        <dbReference type="Proteomes" id="UP000782610"/>
    </source>
</evidence>
<dbReference type="GO" id="GO:0003677">
    <property type="term" value="F:DNA binding"/>
    <property type="evidence" value="ECO:0007669"/>
    <property type="project" value="UniProtKB-KW"/>
</dbReference>
<evidence type="ECO:0000256" key="2">
    <source>
        <dbReference type="ARBA" id="ARBA00023125"/>
    </source>
</evidence>
<evidence type="ECO:0000256" key="1">
    <source>
        <dbReference type="ARBA" id="ARBA00023015"/>
    </source>
</evidence>